<dbReference type="Gene3D" id="1.10.357.10">
    <property type="entry name" value="Tetracycline Repressor, domain 2"/>
    <property type="match status" value="1"/>
</dbReference>
<proteinExistence type="predicted"/>
<reference evidence="4" key="1">
    <citation type="submission" date="2022-05" db="EMBL/GenBank/DDBJ databases">
        <title>Jatrophihabitans sp. SB3-54 whole genome sequence.</title>
        <authorList>
            <person name="Suh M.K."/>
            <person name="Eom M.K."/>
            <person name="Kim J.S."/>
            <person name="Kim H.S."/>
            <person name="Do H.E."/>
            <person name="Shin Y.K."/>
            <person name="Lee J.-S."/>
        </authorList>
    </citation>
    <scope>NUCLEOTIDE SEQUENCE</scope>
    <source>
        <strain evidence="4">SB3-54</strain>
    </source>
</reference>
<name>A0ABY7JT50_9ACTN</name>
<evidence type="ECO:0000259" key="3">
    <source>
        <dbReference type="PROSITE" id="PS50977"/>
    </source>
</evidence>
<dbReference type="Proteomes" id="UP001164693">
    <property type="component" value="Chromosome"/>
</dbReference>
<evidence type="ECO:0000256" key="1">
    <source>
        <dbReference type="ARBA" id="ARBA00023125"/>
    </source>
</evidence>
<dbReference type="RefSeq" id="WP_269442017.1">
    <property type="nucleotide sequence ID" value="NZ_CP097463.1"/>
</dbReference>
<sequence length="219" mass="24017">MAERARDGRSTRWDPHRRERRLAIITAAITAIEEHGPDALTGQIAQYAGVPRTHVYRHFDGKRALDLAVSAHVANELGTRIRHALGTRGSPRQIIGASVEAHLAWIEEHPNLYRFLAQHAYAVPAKDASTADAKSVFAAELTALVQHYLRLLGAATAPAERVMVGVVGMVDASAAWWLEHRDVPRSELTEALSTQVWLIIENMGSTLGLELDADMALPD</sequence>
<dbReference type="Pfam" id="PF19344">
    <property type="entry name" value="TetR_C_32"/>
    <property type="match status" value="1"/>
</dbReference>
<evidence type="ECO:0000313" key="4">
    <source>
        <dbReference type="EMBL" id="WAX55503.1"/>
    </source>
</evidence>
<dbReference type="InterPro" id="IPR036271">
    <property type="entry name" value="Tet_transcr_reg_TetR-rel_C_sf"/>
</dbReference>
<feature type="domain" description="HTH tetR-type" evidence="3">
    <location>
        <begin position="18"/>
        <end position="77"/>
    </location>
</feature>
<organism evidence="4 5">
    <name type="scientific">Jatrophihabitans cynanchi</name>
    <dbReference type="NCBI Taxonomy" id="2944128"/>
    <lineage>
        <taxon>Bacteria</taxon>
        <taxon>Bacillati</taxon>
        <taxon>Actinomycetota</taxon>
        <taxon>Actinomycetes</taxon>
        <taxon>Jatrophihabitantales</taxon>
        <taxon>Jatrophihabitantaceae</taxon>
        <taxon>Jatrophihabitans</taxon>
    </lineage>
</organism>
<dbReference type="SUPFAM" id="SSF48498">
    <property type="entry name" value="Tetracyclin repressor-like, C-terminal domain"/>
    <property type="match status" value="1"/>
</dbReference>
<dbReference type="PRINTS" id="PR00455">
    <property type="entry name" value="HTHTETR"/>
</dbReference>
<dbReference type="PANTHER" id="PTHR30055">
    <property type="entry name" value="HTH-TYPE TRANSCRIPTIONAL REGULATOR RUTR"/>
    <property type="match status" value="1"/>
</dbReference>
<feature type="DNA-binding region" description="H-T-H motif" evidence="2">
    <location>
        <begin position="40"/>
        <end position="59"/>
    </location>
</feature>
<evidence type="ECO:0000313" key="5">
    <source>
        <dbReference type="Proteomes" id="UP001164693"/>
    </source>
</evidence>
<evidence type="ECO:0000256" key="2">
    <source>
        <dbReference type="PROSITE-ProRule" id="PRU00335"/>
    </source>
</evidence>
<dbReference type="PANTHER" id="PTHR30055:SF160">
    <property type="entry name" value="TRANSCRIPTIONAL REGULATORY PROTEIN (PROBABLY ASNC-FAMILY)-RELATED"/>
    <property type="match status" value="1"/>
</dbReference>
<keyword evidence="5" id="KW-1185">Reference proteome</keyword>
<dbReference type="PROSITE" id="PS50977">
    <property type="entry name" value="HTH_TETR_2"/>
    <property type="match status" value="1"/>
</dbReference>
<dbReference type="InterPro" id="IPR045823">
    <property type="entry name" value="TetR_C_32"/>
</dbReference>
<gene>
    <name evidence="4" type="ORF">M6B22_13225</name>
</gene>
<dbReference type="InterPro" id="IPR050109">
    <property type="entry name" value="HTH-type_TetR-like_transc_reg"/>
</dbReference>
<dbReference type="SUPFAM" id="SSF46689">
    <property type="entry name" value="Homeodomain-like"/>
    <property type="match status" value="1"/>
</dbReference>
<dbReference type="Pfam" id="PF00440">
    <property type="entry name" value="TetR_N"/>
    <property type="match status" value="1"/>
</dbReference>
<dbReference type="InterPro" id="IPR009057">
    <property type="entry name" value="Homeodomain-like_sf"/>
</dbReference>
<dbReference type="EMBL" id="CP097463">
    <property type="protein sequence ID" value="WAX55503.1"/>
    <property type="molecule type" value="Genomic_DNA"/>
</dbReference>
<protein>
    <submittedName>
        <fullName evidence="4">TetR/AcrR family transcriptional regulator</fullName>
    </submittedName>
</protein>
<dbReference type="InterPro" id="IPR001647">
    <property type="entry name" value="HTH_TetR"/>
</dbReference>
<keyword evidence="1 2" id="KW-0238">DNA-binding</keyword>
<accession>A0ABY7JT50</accession>